<evidence type="ECO:0000256" key="5">
    <source>
        <dbReference type="ARBA" id="ARBA00022725"/>
    </source>
</evidence>
<evidence type="ECO:0000259" key="14">
    <source>
        <dbReference type="PROSITE" id="PS50262"/>
    </source>
</evidence>
<keyword evidence="2" id="KW-1003">Cell membrane</keyword>
<dbReference type="Proteomes" id="UP000812440">
    <property type="component" value="Unassembled WGS sequence"/>
</dbReference>
<accession>A0A8T2IM29</accession>
<evidence type="ECO:0000256" key="12">
    <source>
        <dbReference type="ARBA" id="ARBA00023224"/>
    </source>
</evidence>
<dbReference type="AlphaFoldDB" id="A0A8T2IM29"/>
<evidence type="ECO:0000256" key="11">
    <source>
        <dbReference type="ARBA" id="ARBA00023180"/>
    </source>
</evidence>
<dbReference type="InterPro" id="IPR000725">
    <property type="entry name" value="Olfact_rcpt"/>
</dbReference>
<feature type="transmembrane region" description="Helical" evidence="13">
    <location>
        <begin position="237"/>
        <end position="261"/>
    </location>
</feature>
<name>A0A8T2IM29_9PIPI</name>
<feature type="transmembrane region" description="Helical" evidence="13">
    <location>
        <begin position="25"/>
        <end position="49"/>
    </location>
</feature>
<dbReference type="PRINTS" id="PR00245">
    <property type="entry name" value="OLFACTORYR"/>
</dbReference>
<feature type="transmembrane region" description="Helical" evidence="13">
    <location>
        <begin position="141"/>
        <end position="166"/>
    </location>
</feature>
<gene>
    <name evidence="15" type="ORF">GDO86_019252</name>
</gene>
<dbReference type="PANTHER" id="PTHR24242">
    <property type="entry name" value="G-PROTEIN COUPLED RECEPTOR"/>
    <property type="match status" value="1"/>
</dbReference>
<keyword evidence="8 13" id="KW-0472">Membrane</keyword>
<keyword evidence="16" id="KW-1185">Reference proteome</keyword>
<feature type="transmembrane region" description="Helical" evidence="13">
    <location>
        <begin position="273"/>
        <end position="292"/>
    </location>
</feature>
<keyword evidence="11" id="KW-0325">Glycoprotein</keyword>
<evidence type="ECO:0000256" key="3">
    <source>
        <dbReference type="ARBA" id="ARBA00022606"/>
    </source>
</evidence>
<reference evidence="15" key="1">
    <citation type="thesis" date="2020" institute="ProQuest LLC" country="789 East Eisenhower Parkway, Ann Arbor, MI, USA">
        <title>Comparative Genomics and Chromosome Evolution.</title>
        <authorList>
            <person name="Mudd A.B."/>
        </authorList>
    </citation>
    <scope>NUCLEOTIDE SEQUENCE</scope>
    <source>
        <strain evidence="15">Female2</strain>
        <tissue evidence="15">Blood</tissue>
    </source>
</reference>
<comment type="subcellular location">
    <subcellularLocation>
        <location evidence="1">Cell membrane</location>
        <topology evidence="1">Multi-pass membrane protein</topology>
    </subcellularLocation>
</comment>
<keyword evidence="6 13" id="KW-1133">Transmembrane helix</keyword>
<evidence type="ECO:0000256" key="10">
    <source>
        <dbReference type="ARBA" id="ARBA00023170"/>
    </source>
</evidence>
<dbReference type="FunFam" id="1.20.1070.10:FF:000010">
    <property type="entry name" value="Olfactory receptor"/>
    <property type="match status" value="1"/>
</dbReference>
<keyword evidence="9" id="KW-1015">Disulfide bond</keyword>
<dbReference type="GO" id="GO:0004984">
    <property type="term" value="F:olfactory receptor activity"/>
    <property type="evidence" value="ECO:0007669"/>
    <property type="project" value="InterPro"/>
</dbReference>
<keyword evidence="7" id="KW-0297">G-protein coupled receptor</keyword>
<protein>
    <recommendedName>
        <fullName evidence="14">G-protein coupled receptors family 1 profile domain-containing protein</fullName>
    </recommendedName>
</protein>
<comment type="caution">
    <text evidence="15">The sequence shown here is derived from an EMBL/GenBank/DDBJ whole genome shotgun (WGS) entry which is preliminary data.</text>
</comment>
<dbReference type="PRINTS" id="PR00237">
    <property type="entry name" value="GPCRRHODOPSN"/>
</dbReference>
<dbReference type="GO" id="GO:0004930">
    <property type="term" value="F:G protein-coupled receptor activity"/>
    <property type="evidence" value="ECO:0007669"/>
    <property type="project" value="UniProtKB-KW"/>
</dbReference>
<evidence type="ECO:0000256" key="9">
    <source>
        <dbReference type="ARBA" id="ARBA00023157"/>
    </source>
</evidence>
<dbReference type="Pfam" id="PF13853">
    <property type="entry name" value="7tm_4"/>
    <property type="match status" value="1"/>
</dbReference>
<evidence type="ECO:0000256" key="1">
    <source>
        <dbReference type="ARBA" id="ARBA00004651"/>
    </source>
</evidence>
<keyword evidence="10" id="KW-0675">Receptor</keyword>
<keyword evidence="4 13" id="KW-0812">Transmembrane</keyword>
<evidence type="ECO:0000256" key="8">
    <source>
        <dbReference type="ARBA" id="ARBA00023136"/>
    </source>
</evidence>
<feature type="transmembrane region" description="Helical" evidence="13">
    <location>
        <begin position="194"/>
        <end position="225"/>
    </location>
</feature>
<feature type="transmembrane region" description="Helical" evidence="13">
    <location>
        <begin position="93"/>
        <end position="120"/>
    </location>
</feature>
<dbReference type="SUPFAM" id="SSF81321">
    <property type="entry name" value="Family A G protein-coupled receptor-like"/>
    <property type="match status" value="1"/>
</dbReference>
<organism evidence="15 16">
    <name type="scientific">Hymenochirus boettgeri</name>
    <name type="common">Congo dwarf clawed frog</name>
    <dbReference type="NCBI Taxonomy" id="247094"/>
    <lineage>
        <taxon>Eukaryota</taxon>
        <taxon>Metazoa</taxon>
        <taxon>Chordata</taxon>
        <taxon>Craniata</taxon>
        <taxon>Vertebrata</taxon>
        <taxon>Euteleostomi</taxon>
        <taxon>Amphibia</taxon>
        <taxon>Batrachia</taxon>
        <taxon>Anura</taxon>
        <taxon>Pipoidea</taxon>
        <taxon>Pipidae</taxon>
        <taxon>Pipinae</taxon>
        <taxon>Hymenochirus</taxon>
    </lineage>
</organism>
<dbReference type="InterPro" id="IPR000276">
    <property type="entry name" value="GPCR_Rhodpsn"/>
</dbReference>
<evidence type="ECO:0000256" key="4">
    <source>
        <dbReference type="ARBA" id="ARBA00022692"/>
    </source>
</evidence>
<dbReference type="EMBL" id="JAACNH010000301">
    <property type="protein sequence ID" value="KAG8431206.1"/>
    <property type="molecule type" value="Genomic_DNA"/>
</dbReference>
<keyword evidence="5" id="KW-0552">Olfaction</keyword>
<evidence type="ECO:0000256" key="6">
    <source>
        <dbReference type="ARBA" id="ARBA00022989"/>
    </source>
</evidence>
<feature type="transmembrane region" description="Helical" evidence="13">
    <location>
        <begin position="61"/>
        <end position="81"/>
    </location>
</feature>
<keyword evidence="12" id="KW-0807">Transducer</keyword>
<evidence type="ECO:0000256" key="13">
    <source>
        <dbReference type="SAM" id="Phobius"/>
    </source>
</evidence>
<evidence type="ECO:0000313" key="15">
    <source>
        <dbReference type="EMBL" id="KAG8431206.1"/>
    </source>
</evidence>
<dbReference type="PANTHER" id="PTHR24242:SF412">
    <property type="entry name" value="OLFACTORY RECEPTOR 10A7-LIKE"/>
    <property type="match status" value="1"/>
</dbReference>
<evidence type="ECO:0000313" key="16">
    <source>
        <dbReference type="Proteomes" id="UP000812440"/>
    </source>
</evidence>
<feature type="domain" description="G-protein coupled receptors family 1 profile" evidence="14">
    <location>
        <begin position="41"/>
        <end position="290"/>
    </location>
</feature>
<sequence>MCTENNTKVTEIFLLGFRDLEEAKFPFFVVSLLIYIVILCGNFLIIYLVTFNEHLQIPMFFFVKHLGLADFILTTNIIPMMLHVTLNGEISISLAYCIFQLHSSGVSGFVQCSLLAAMSYDRYLAICRPLHYNAIMSYKVCLQLVVGCWFVVFIFVTSGMILVYQIQFCGFNHIDHFYCDLGPVVALSTSDTTFLTLVVFITTIPMVFVPFLFIIVTYICILISILRISSKAGRKKAFSTCSSHLMVVCAYYGSLITVYSSPSTENSLNKKKFLSLLYIVFTPVINPIIYCWRNKEIRKTLNKYVHNNKHSMNK</sequence>
<dbReference type="InterPro" id="IPR017452">
    <property type="entry name" value="GPCR_Rhodpsn_7TM"/>
</dbReference>
<dbReference type="GO" id="GO:0005886">
    <property type="term" value="C:plasma membrane"/>
    <property type="evidence" value="ECO:0007669"/>
    <property type="project" value="UniProtKB-SubCell"/>
</dbReference>
<keyword evidence="3" id="KW-0716">Sensory transduction</keyword>
<dbReference type="PROSITE" id="PS50262">
    <property type="entry name" value="G_PROTEIN_RECEP_F1_2"/>
    <property type="match status" value="1"/>
</dbReference>
<evidence type="ECO:0000256" key="2">
    <source>
        <dbReference type="ARBA" id="ARBA00022475"/>
    </source>
</evidence>
<evidence type="ECO:0000256" key="7">
    <source>
        <dbReference type="ARBA" id="ARBA00023040"/>
    </source>
</evidence>
<dbReference type="InterPro" id="IPR050939">
    <property type="entry name" value="Olfactory_GPCR1"/>
</dbReference>
<dbReference type="Gene3D" id="1.20.1070.10">
    <property type="entry name" value="Rhodopsin 7-helix transmembrane proteins"/>
    <property type="match status" value="1"/>
</dbReference>
<dbReference type="OrthoDB" id="5967130at2759"/>
<proteinExistence type="predicted"/>